<accession>A0A438FKD4</accession>
<evidence type="ECO:0000256" key="3">
    <source>
        <dbReference type="ARBA" id="ARBA00023163"/>
    </source>
</evidence>
<reference evidence="6 7" key="1">
    <citation type="journal article" date="2018" name="PLoS Genet.">
        <title>Population sequencing reveals clonal diversity and ancestral inbreeding in the grapevine cultivar Chardonnay.</title>
        <authorList>
            <person name="Roach M.J."/>
            <person name="Johnson D.L."/>
            <person name="Bohlmann J."/>
            <person name="van Vuuren H.J."/>
            <person name="Jones S.J."/>
            <person name="Pretorius I.S."/>
            <person name="Schmidt S.A."/>
            <person name="Borneman A.R."/>
        </authorList>
    </citation>
    <scope>NUCLEOTIDE SEQUENCE [LARGE SCALE GENOMIC DNA]</scope>
    <source>
        <strain evidence="7">cv. Chardonnay</strain>
        <tissue evidence="6">Leaf</tissue>
    </source>
</reference>
<dbReference type="InterPro" id="IPR036093">
    <property type="entry name" value="NAC_dom_sf"/>
</dbReference>
<dbReference type="GO" id="GO:0003677">
    <property type="term" value="F:DNA binding"/>
    <property type="evidence" value="ECO:0007669"/>
    <property type="project" value="UniProtKB-KW"/>
</dbReference>
<keyword evidence="4" id="KW-0539">Nucleus</keyword>
<dbReference type="InterPro" id="IPR003441">
    <property type="entry name" value="NAC-dom"/>
</dbReference>
<gene>
    <name evidence="6" type="primary">NAC090_3</name>
    <name evidence="6" type="ORF">CK203_105733</name>
</gene>
<keyword evidence="1" id="KW-0805">Transcription regulation</keyword>
<evidence type="ECO:0000313" key="7">
    <source>
        <dbReference type="Proteomes" id="UP000288805"/>
    </source>
</evidence>
<dbReference type="PROSITE" id="PS51005">
    <property type="entry name" value="NAC"/>
    <property type="match status" value="1"/>
</dbReference>
<dbReference type="PANTHER" id="PTHR31744:SF220">
    <property type="entry name" value="LOW QUALITY PROTEIN: NAC DOMAIN-CONTAINING PROTEIN 90-LIKE"/>
    <property type="match status" value="1"/>
</dbReference>
<organism evidence="6 7">
    <name type="scientific">Vitis vinifera</name>
    <name type="common">Grape</name>
    <dbReference type="NCBI Taxonomy" id="29760"/>
    <lineage>
        <taxon>Eukaryota</taxon>
        <taxon>Viridiplantae</taxon>
        <taxon>Streptophyta</taxon>
        <taxon>Embryophyta</taxon>
        <taxon>Tracheophyta</taxon>
        <taxon>Spermatophyta</taxon>
        <taxon>Magnoliopsida</taxon>
        <taxon>eudicotyledons</taxon>
        <taxon>Gunneridae</taxon>
        <taxon>Pentapetalae</taxon>
        <taxon>rosids</taxon>
        <taxon>Vitales</taxon>
        <taxon>Vitaceae</taxon>
        <taxon>Viteae</taxon>
        <taxon>Vitis</taxon>
    </lineage>
</organism>
<comment type="caution">
    <text evidence="6">The sequence shown here is derived from an EMBL/GenBank/DDBJ whole genome shotgun (WGS) entry which is preliminary data.</text>
</comment>
<protein>
    <submittedName>
        <fullName evidence="6">NAC domain-containing protein 90</fullName>
    </submittedName>
</protein>
<dbReference type="SUPFAM" id="SSF101941">
    <property type="entry name" value="NAC domain"/>
    <property type="match status" value="1"/>
</dbReference>
<keyword evidence="3" id="KW-0804">Transcription</keyword>
<dbReference type="PANTHER" id="PTHR31744">
    <property type="entry name" value="PROTEIN CUP-SHAPED COTYLEDON 2-RELATED"/>
    <property type="match status" value="1"/>
</dbReference>
<evidence type="ECO:0000256" key="4">
    <source>
        <dbReference type="ARBA" id="ARBA00023242"/>
    </source>
</evidence>
<evidence type="ECO:0000256" key="1">
    <source>
        <dbReference type="ARBA" id="ARBA00023015"/>
    </source>
</evidence>
<keyword evidence="2" id="KW-0238">DNA-binding</keyword>
<dbReference type="Pfam" id="PF02365">
    <property type="entry name" value="NAM"/>
    <property type="match status" value="1"/>
</dbReference>
<evidence type="ECO:0000313" key="6">
    <source>
        <dbReference type="EMBL" id="RVW60431.1"/>
    </source>
</evidence>
<dbReference type="Gene3D" id="2.170.150.80">
    <property type="entry name" value="NAC domain"/>
    <property type="match status" value="1"/>
</dbReference>
<evidence type="ECO:0000256" key="2">
    <source>
        <dbReference type="ARBA" id="ARBA00023125"/>
    </source>
</evidence>
<dbReference type="EMBL" id="QGNW01000860">
    <property type="protein sequence ID" value="RVW60431.1"/>
    <property type="molecule type" value="Genomic_DNA"/>
</dbReference>
<dbReference type="Proteomes" id="UP000288805">
    <property type="component" value="Unassembled WGS sequence"/>
</dbReference>
<sequence length="53" mass="6352">MEDLPPGFRFYPTEEELVSFYLRMKLRGKRLQEISRVIPDIDIYELEPSHLPS</sequence>
<feature type="domain" description="NAC" evidence="5">
    <location>
        <begin position="4"/>
        <end position="53"/>
    </location>
</feature>
<evidence type="ECO:0000259" key="5">
    <source>
        <dbReference type="PROSITE" id="PS51005"/>
    </source>
</evidence>
<proteinExistence type="predicted"/>
<dbReference type="GO" id="GO:0006355">
    <property type="term" value="P:regulation of DNA-templated transcription"/>
    <property type="evidence" value="ECO:0007669"/>
    <property type="project" value="InterPro"/>
</dbReference>
<dbReference type="AlphaFoldDB" id="A0A438FKD4"/>
<name>A0A438FKD4_VITVI</name>